<sequence length="397" mass="42957">MNPFSALECLPQDPILGLGALYQADPRPQRMDLGIGIYKDSSGFTPILQAVREAERWLLKHRTSKSYLSSDCVPGLDNGLRQLALGDHLAAELGNLTGVIQSPGGTGALRLAAQLLARLSPRKVLVGLPTWPIHVPILERAGLSLQFWQQQGADQGFDLAALLLALDSLQPGDVVLLHACCHNPTGADPQAHEWPLIARALAERQLIPLLDMAYQGFGDSLDKDADGLRQLFSQCPTALAALSCSKNFGLYRDRIGALLVRTPTARDCQAASSHLSDIGRCLWSMPPAHGGEVVSHILASTELRALWVTEVDNMRMRISQLRSGLVAALQEAQAGERFHSLGRQRGMFSWLGLNPEEVLFLRQHGGIYTAGGGRINVSGLRPSQLANMASLLANVSR</sequence>
<evidence type="ECO:0000256" key="7">
    <source>
        <dbReference type="RuleBase" id="RU000481"/>
    </source>
</evidence>
<comment type="cofactor">
    <cofactor evidence="1 7">
        <name>pyridoxal 5'-phosphate</name>
        <dbReference type="ChEBI" id="CHEBI:597326"/>
    </cofactor>
</comment>
<comment type="similarity">
    <text evidence="2 7">Belongs to the class-I pyridoxal-phosphate-dependent aminotransferase family.</text>
</comment>
<dbReference type="GO" id="GO:0033585">
    <property type="term" value="P:L-phenylalanine biosynthetic process from chorismate via phenylpyruvate"/>
    <property type="evidence" value="ECO:0007669"/>
    <property type="project" value="TreeGrafter"/>
</dbReference>
<dbReference type="PROSITE" id="PS00105">
    <property type="entry name" value="AA_TRANSFER_CLASS_1"/>
    <property type="match status" value="1"/>
</dbReference>
<dbReference type="InterPro" id="IPR000796">
    <property type="entry name" value="Asp_trans"/>
</dbReference>
<keyword evidence="10" id="KW-1185">Reference proteome</keyword>
<dbReference type="GO" id="GO:0004838">
    <property type="term" value="F:L-tyrosine-2-oxoglutarate transaminase activity"/>
    <property type="evidence" value="ECO:0007669"/>
    <property type="project" value="TreeGrafter"/>
</dbReference>
<dbReference type="GO" id="GO:0005829">
    <property type="term" value="C:cytosol"/>
    <property type="evidence" value="ECO:0007669"/>
    <property type="project" value="TreeGrafter"/>
</dbReference>
<keyword evidence="6" id="KW-0663">Pyridoxal phosphate</keyword>
<comment type="caution">
    <text evidence="9">The sequence shown here is derived from an EMBL/GenBank/DDBJ whole genome shotgun (WGS) entry which is preliminary data.</text>
</comment>
<dbReference type="PRINTS" id="PR00799">
    <property type="entry name" value="TRANSAMINASE"/>
</dbReference>
<name>A0A9X3EP32_9GAMM</name>
<evidence type="ECO:0000256" key="2">
    <source>
        <dbReference type="ARBA" id="ARBA00007441"/>
    </source>
</evidence>
<dbReference type="GO" id="GO:0030170">
    <property type="term" value="F:pyridoxal phosphate binding"/>
    <property type="evidence" value="ECO:0007669"/>
    <property type="project" value="InterPro"/>
</dbReference>
<evidence type="ECO:0000256" key="3">
    <source>
        <dbReference type="ARBA" id="ARBA00011738"/>
    </source>
</evidence>
<dbReference type="NCBIfam" id="NF006719">
    <property type="entry name" value="PRK09257.1"/>
    <property type="match status" value="1"/>
</dbReference>
<dbReference type="Gene3D" id="3.40.640.10">
    <property type="entry name" value="Type I PLP-dependent aspartate aminotransferase-like (Major domain)"/>
    <property type="match status" value="1"/>
</dbReference>
<dbReference type="EC" id="2.6.1.-" evidence="7"/>
<dbReference type="InterPro" id="IPR015424">
    <property type="entry name" value="PyrdxlP-dep_Trfase"/>
</dbReference>
<dbReference type="RefSeq" id="WP_283174449.1">
    <property type="nucleotide sequence ID" value="NZ_JAPNOA010000039.1"/>
</dbReference>
<dbReference type="AlphaFoldDB" id="A0A9X3EP32"/>
<comment type="subunit">
    <text evidence="3">Homodimer.</text>
</comment>
<dbReference type="Proteomes" id="UP001150830">
    <property type="component" value="Unassembled WGS sequence"/>
</dbReference>
<evidence type="ECO:0000256" key="1">
    <source>
        <dbReference type="ARBA" id="ARBA00001933"/>
    </source>
</evidence>
<dbReference type="InterPro" id="IPR004839">
    <property type="entry name" value="Aminotransferase_I/II_large"/>
</dbReference>
<dbReference type="EMBL" id="JAPNOA010000039">
    <property type="protein sequence ID" value="MCY0966238.1"/>
    <property type="molecule type" value="Genomic_DNA"/>
</dbReference>
<dbReference type="GO" id="GO:0004069">
    <property type="term" value="F:L-aspartate:2-oxoglutarate aminotransferase activity"/>
    <property type="evidence" value="ECO:0007669"/>
    <property type="project" value="TreeGrafter"/>
</dbReference>
<proteinExistence type="inferred from homology"/>
<evidence type="ECO:0000256" key="4">
    <source>
        <dbReference type="ARBA" id="ARBA00022576"/>
    </source>
</evidence>
<evidence type="ECO:0000256" key="5">
    <source>
        <dbReference type="ARBA" id="ARBA00022679"/>
    </source>
</evidence>
<dbReference type="Gene3D" id="3.90.1150.10">
    <property type="entry name" value="Aspartate Aminotransferase, domain 1"/>
    <property type="match status" value="1"/>
</dbReference>
<gene>
    <name evidence="9" type="ORF">OUO13_13670</name>
</gene>
<dbReference type="SUPFAM" id="SSF53383">
    <property type="entry name" value="PLP-dependent transferases"/>
    <property type="match status" value="1"/>
</dbReference>
<accession>A0A9X3EP32</accession>
<dbReference type="PANTHER" id="PTHR11879">
    <property type="entry name" value="ASPARTATE AMINOTRANSFERASE"/>
    <property type="match status" value="1"/>
</dbReference>
<evidence type="ECO:0000313" key="9">
    <source>
        <dbReference type="EMBL" id="MCY0966238.1"/>
    </source>
</evidence>
<dbReference type="InterPro" id="IPR015421">
    <property type="entry name" value="PyrdxlP-dep_Trfase_major"/>
</dbReference>
<dbReference type="PANTHER" id="PTHR11879:SF22">
    <property type="entry name" value="ASPARTATE AMINOTRANSFERASE, MITOCHONDRIAL"/>
    <property type="match status" value="1"/>
</dbReference>
<dbReference type="InterPro" id="IPR015422">
    <property type="entry name" value="PyrdxlP-dep_Trfase_small"/>
</dbReference>
<dbReference type="Pfam" id="PF00155">
    <property type="entry name" value="Aminotran_1_2"/>
    <property type="match status" value="1"/>
</dbReference>
<protein>
    <recommendedName>
        <fullName evidence="7">Aminotransferase</fullName>
        <ecNumber evidence="7">2.6.1.-</ecNumber>
    </recommendedName>
</protein>
<feature type="domain" description="Aminotransferase class I/classII large" evidence="8">
    <location>
        <begin position="31"/>
        <end position="389"/>
    </location>
</feature>
<reference evidence="9" key="1">
    <citation type="submission" date="2022-11" db="EMBL/GenBank/DDBJ databases">
        <title>Parathalassolutuus dongxingensis gen. nov., sp. nov., a novel member of family Oceanospirillaceae isolated from a coastal shrimp pond in Guangxi, China.</title>
        <authorList>
            <person name="Chen H."/>
        </authorList>
    </citation>
    <scope>NUCLEOTIDE SEQUENCE</scope>
    <source>
        <strain evidence="9">G-43</strain>
    </source>
</reference>
<keyword evidence="5 7" id="KW-0808">Transferase</keyword>
<dbReference type="InterPro" id="IPR004838">
    <property type="entry name" value="NHTrfase_class1_PyrdxlP-BS"/>
</dbReference>
<evidence type="ECO:0000313" key="10">
    <source>
        <dbReference type="Proteomes" id="UP001150830"/>
    </source>
</evidence>
<evidence type="ECO:0000259" key="8">
    <source>
        <dbReference type="Pfam" id="PF00155"/>
    </source>
</evidence>
<dbReference type="GO" id="GO:0042802">
    <property type="term" value="F:identical protein binding"/>
    <property type="evidence" value="ECO:0007669"/>
    <property type="project" value="TreeGrafter"/>
</dbReference>
<keyword evidence="4 7" id="KW-0032">Aminotransferase</keyword>
<evidence type="ECO:0000256" key="6">
    <source>
        <dbReference type="ARBA" id="ARBA00022898"/>
    </source>
</evidence>
<organism evidence="9 10">
    <name type="scientific">Parathalassolituus penaei</name>
    <dbReference type="NCBI Taxonomy" id="2997323"/>
    <lineage>
        <taxon>Bacteria</taxon>
        <taxon>Pseudomonadati</taxon>
        <taxon>Pseudomonadota</taxon>
        <taxon>Gammaproteobacteria</taxon>
        <taxon>Oceanospirillales</taxon>
        <taxon>Oceanospirillaceae</taxon>
        <taxon>Parathalassolituus</taxon>
    </lineage>
</organism>